<reference evidence="1" key="1">
    <citation type="submission" date="2024-01" db="EMBL/GenBank/DDBJ databases">
        <title>First draft genome sequence data of TA4-1, the type strain of Gram-positive actinobacterium Streptomyces chiangmaiensis.</title>
        <authorList>
            <person name="Yasawong M."/>
            <person name="Nantapong N."/>
        </authorList>
    </citation>
    <scope>NUCLEOTIDE SEQUENCE</scope>
    <source>
        <strain evidence="1">TA4-1</strain>
    </source>
</reference>
<comment type="caution">
    <text evidence="1">The sequence shown here is derived from an EMBL/GenBank/DDBJ whole genome shotgun (WGS) entry which is preliminary data.</text>
</comment>
<evidence type="ECO:0000313" key="2">
    <source>
        <dbReference type="Proteomes" id="UP001333996"/>
    </source>
</evidence>
<dbReference type="Proteomes" id="UP001333996">
    <property type="component" value="Unassembled WGS sequence"/>
</dbReference>
<name>A0ABU7FQC6_9ACTN</name>
<proteinExistence type="predicted"/>
<gene>
    <name evidence="1" type="ORF">VXC91_31290</name>
</gene>
<sequence length="41" mass="4536">MTASAVRKPKFRRMISLVLVLADPISPFDGRSMMALTIASR</sequence>
<evidence type="ECO:0000313" key="1">
    <source>
        <dbReference type="EMBL" id="MED7826316.1"/>
    </source>
</evidence>
<keyword evidence="2" id="KW-1185">Reference proteome</keyword>
<dbReference type="EMBL" id="JAYWVC010000150">
    <property type="protein sequence ID" value="MED7826316.1"/>
    <property type="molecule type" value="Genomic_DNA"/>
</dbReference>
<accession>A0ABU7FQC6</accession>
<organism evidence="1 2">
    <name type="scientific">Streptomyces chiangmaiensis</name>
    <dbReference type="NCBI Taxonomy" id="766497"/>
    <lineage>
        <taxon>Bacteria</taxon>
        <taxon>Bacillati</taxon>
        <taxon>Actinomycetota</taxon>
        <taxon>Actinomycetes</taxon>
        <taxon>Kitasatosporales</taxon>
        <taxon>Streptomycetaceae</taxon>
        <taxon>Streptomyces</taxon>
    </lineage>
</organism>
<protein>
    <submittedName>
        <fullName evidence="1">Uncharacterized protein</fullName>
    </submittedName>
</protein>